<dbReference type="Proteomes" id="UP000019140">
    <property type="component" value="Unassembled WGS sequence"/>
</dbReference>
<reference evidence="4 5" key="1">
    <citation type="journal article" date="2014" name="Nature">
        <title>An environmental bacterial taxon with a large and distinct metabolic repertoire.</title>
        <authorList>
            <person name="Wilson M.C."/>
            <person name="Mori T."/>
            <person name="Ruckert C."/>
            <person name="Uria A.R."/>
            <person name="Helf M.J."/>
            <person name="Takada K."/>
            <person name="Gernert C."/>
            <person name="Steffens U.A."/>
            <person name="Heycke N."/>
            <person name="Schmitt S."/>
            <person name="Rinke C."/>
            <person name="Helfrich E.J."/>
            <person name="Brachmann A.O."/>
            <person name="Gurgui C."/>
            <person name="Wakimoto T."/>
            <person name="Kracht M."/>
            <person name="Crusemann M."/>
            <person name="Hentschel U."/>
            <person name="Abe I."/>
            <person name="Matsunaga S."/>
            <person name="Kalinowski J."/>
            <person name="Takeyama H."/>
            <person name="Piel J."/>
        </authorList>
    </citation>
    <scope>NUCLEOTIDE SEQUENCE [LARGE SCALE GENOMIC DNA]</scope>
    <source>
        <strain evidence="5">TSY2</strain>
    </source>
</reference>
<accession>W4LAN8</accession>
<evidence type="ECO:0000256" key="2">
    <source>
        <dbReference type="ARBA" id="ARBA00023315"/>
    </source>
</evidence>
<feature type="domain" description="N-acetyltransferase" evidence="3">
    <location>
        <begin position="40"/>
        <end position="189"/>
    </location>
</feature>
<evidence type="ECO:0000313" key="4">
    <source>
        <dbReference type="EMBL" id="ETW94371.1"/>
    </source>
</evidence>
<dbReference type="InterPro" id="IPR016181">
    <property type="entry name" value="Acyl_CoA_acyltransferase"/>
</dbReference>
<dbReference type="PANTHER" id="PTHR43877">
    <property type="entry name" value="AMINOALKYLPHOSPHONATE N-ACETYLTRANSFERASE-RELATED-RELATED"/>
    <property type="match status" value="1"/>
</dbReference>
<sequence>MDHTMKHVKADVQRSIDDSALGVGNAKNAILKRKCMRPSPIFRPATTTDAEAVSEVYLTSRKVLVPWAPLVHADNAVRGWIRDHLIPAGRVTVAIQDGDVVGMMALSNDEQAGWIDQLYLHPHVVGHGIGTALLERAKTELGAPIRLYTFQASVWARRFYERHGFRVIALGDGSANEEQCPDVLYEWRG</sequence>
<comment type="caution">
    <text evidence="4">The sequence shown here is derived from an EMBL/GenBank/DDBJ whole genome shotgun (WGS) entry which is preliminary data.</text>
</comment>
<dbReference type="PROSITE" id="PS51186">
    <property type="entry name" value="GNAT"/>
    <property type="match status" value="1"/>
</dbReference>
<name>W4LAN8_9BACT</name>
<evidence type="ECO:0000259" key="3">
    <source>
        <dbReference type="PROSITE" id="PS51186"/>
    </source>
</evidence>
<dbReference type="PANTHER" id="PTHR43877:SF2">
    <property type="entry name" value="AMINOALKYLPHOSPHONATE N-ACETYLTRANSFERASE-RELATED"/>
    <property type="match status" value="1"/>
</dbReference>
<protein>
    <recommendedName>
        <fullName evidence="3">N-acetyltransferase domain-containing protein</fullName>
    </recommendedName>
</protein>
<dbReference type="AlphaFoldDB" id="W4LAN8"/>
<keyword evidence="1" id="KW-0808">Transferase</keyword>
<evidence type="ECO:0000256" key="1">
    <source>
        <dbReference type="ARBA" id="ARBA00022679"/>
    </source>
</evidence>
<dbReference type="InterPro" id="IPR050832">
    <property type="entry name" value="Bact_Acetyltransf"/>
</dbReference>
<dbReference type="SUPFAM" id="SSF55729">
    <property type="entry name" value="Acyl-CoA N-acyltransferases (Nat)"/>
    <property type="match status" value="1"/>
</dbReference>
<dbReference type="HOGENOM" id="CLU_013985_21_1_7"/>
<gene>
    <name evidence="4" type="ORF">ETSY2_49900</name>
</gene>
<evidence type="ECO:0000313" key="5">
    <source>
        <dbReference type="Proteomes" id="UP000019140"/>
    </source>
</evidence>
<dbReference type="Pfam" id="PF13508">
    <property type="entry name" value="Acetyltransf_7"/>
    <property type="match status" value="1"/>
</dbReference>
<dbReference type="InterPro" id="IPR000182">
    <property type="entry name" value="GNAT_dom"/>
</dbReference>
<keyword evidence="5" id="KW-1185">Reference proteome</keyword>
<dbReference type="CDD" id="cd04301">
    <property type="entry name" value="NAT_SF"/>
    <property type="match status" value="1"/>
</dbReference>
<dbReference type="EMBL" id="AZHX01002478">
    <property type="protein sequence ID" value="ETW94371.1"/>
    <property type="molecule type" value="Genomic_DNA"/>
</dbReference>
<proteinExistence type="predicted"/>
<organism evidence="4 5">
    <name type="scientific">Candidatus Entotheonella gemina</name>
    <dbReference type="NCBI Taxonomy" id="1429439"/>
    <lineage>
        <taxon>Bacteria</taxon>
        <taxon>Pseudomonadati</taxon>
        <taxon>Nitrospinota/Tectimicrobiota group</taxon>
        <taxon>Candidatus Tectimicrobiota</taxon>
        <taxon>Candidatus Entotheonellia</taxon>
        <taxon>Candidatus Entotheonellales</taxon>
        <taxon>Candidatus Entotheonellaceae</taxon>
        <taxon>Candidatus Entotheonella</taxon>
    </lineage>
</organism>
<dbReference type="GO" id="GO:0016747">
    <property type="term" value="F:acyltransferase activity, transferring groups other than amino-acyl groups"/>
    <property type="evidence" value="ECO:0007669"/>
    <property type="project" value="InterPro"/>
</dbReference>
<keyword evidence="2" id="KW-0012">Acyltransferase</keyword>
<dbReference type="Gene3D" id="3.40.630.30">
    <property type="match status" value="1"/>
</dbReference>